<evidence type="ECO:0000313" key="6">
    <source>
        <dbReference type="EMBL" id="QCA28940.1"/>
    </source>
</evidence>
<feature type="short sequence motif" description="GXSXG" evidence="4">
    <location>
        <begin position="178"/>
        <end position="182"/>
    </location>
</feature>
<dbReference type="InterPro" id="IPR002641">
    <property type="entry name" value="PNPLA_dom"/>
</dbReference>
<feature type="active site" description="Nucleophile" evidence="4">
    <location>
        <position position="180"/>
    </location>
</feature>
<proteinExistence type="predicted"/>
<evidence type="ECO:0000256" key="1">
    <source>
        <dbReference type="ARBA" id="ARBA00022801"/>
    </source>
</evidence>
<gene>
    <name evidence="7" type="ORF">E4031_09590</name>
    <name evidence="6" type="ORF">E4Z98_06275</name>
</gene>
<dbReference type="RefSeq" id="WP_135255239.1">
    <property type="nucleotide sequence ID" value="NZ_CP038865.1"/>
</dbReference>
<evidence type="ECO:0000256" key="2">
    <source>
        <dbReference type="ARBA" id="ARBA00022963"/>
    </source>
</evidence>
<feature type="short sequence motif" description="DGA/G" evidence="4">
    <location>
        <begin position="319"/>
        <end position="321"/>
    </location>
</feature>
<keyword evidence="1 4" id="KW-0378">Hydrolase</keyword>
<dbReference type="EMBL" id="CP038865">
    <property type="protein sequence ID" value="QCA28940.1"/>
    <property type="molecule type" value="Genomic_DNA"/>
</dbReference>
<organism evidence="7 9">
    <name type="scientific">Vagococcus xieshaowenii</name>
    <dbReference type="NCBI Taxonomy" id="2562451"/>
    <lineage>
        <taxon>Bacteria</taxon>
        <taxon>Bacillati</taxon>
        <taxon>Bacillota</taxon>
        <taxon>Bacilli</taxon>
        <taxon>Lactobacillales</taxon>
        <taxon>Enterococcaceae</taxon>
        <taxon>Vagococcus</taxon>
    </lineage>
</organism>
<accession>A0AAJ5EDE7</accession>
<sequence length="573" mass="65558">MKYSELVEDYLLDWSEVDSFIQHATPIITNELKDTRELWFQGYFRPKKTEDKRVFLIYDRTILLAIRWQELDKRVVCLKEVLLNSDIEINRNECVELVRVATHLGYFRELVIEESDCNPSWKYWLKQAGAVTLSHRLTLSSQYTEGLVLSGGGAKGAYQIGVWQAIEEHARQFPVITGTSVGALNGALIMQGDFDVAKKMWEDIATNKILDFPVNDELDSYDTNHLVENIQLFIKSALMNKGVSTEPLKKMIETLLSVEKIKANPSRFYICTTRLKMMSEKVIDIKEQSNEDVYLWLLASSSFFPAMAATTIEQEPYIDGGYRNNIPIDVALAKGANSLLIVDIEGPGVTKTHKISPTVPIIYLKSYWSLGTVLLFDHERSKWNIKLGYLEMKKKLGELSGYLYSFNYDEQQQPLRAMNYRLLPRVFSSEQIKNISNDALDGIIKKIRKLSNDRVSVHTWLVVLMELLAKYLGVSPIHVYSYDAFIEEIIKEYHASIEEKSPTTSDMLLSLGEHLSAYFGSTPLISERAQLVLLTDLFLQEKISTDTYKKIAMINEPVLLMAQMLSCFIKERG</sequence>
<dbReference type="PANTHER" id="PTHR14226:SF57">
    <property type="entry name" value="BLR7027 PROTEIN"/>
    <property type="match status" value="1"/>
</dbReference>
<reference evidence="6 8" key="2">
    <citation type="journal article" date="2020" name="Int. J. Syst. Evol. Microbiol.">
        <title>Vagococcus xieshaowenii sp. nov., isolated from snow finch (Montifringilla taczanowskii) cloacal content.</title>
        <authorList>
            <person name="Ge Y."/>
            <person name="Yang J."/>
            <person name="Lai X.H."/>
            <person name="Zhang G."/>
            <person name="Jin D."/>
            <person name="Lu S."/>
            <person name="Wang B."/>
            <person name="Huang Y."/>
            <person name="Huang Y."/>
            <person name="Ren Z."/>
            <person name="Zhang X."/>
            <person name="Xu J."/>
        </authorList>
    </citation>
    <scope>NUCLEOTIDE SEQUENCE [LARGE SCALE GENOMIC DNA]</scope>
    <source>
        <strain evidence="6">Personal::cf-49</strain>
        <strain evidence="8">personal::cf-49</strain>
    </source>
</reference>
<name>A0AAJ5EDE7_9ENTE</name>
<protein>
    <submittedName>
        <fullName evidence="7">Patatin-like phospholipase family protein</fullName>
    </submittedName>
</protein>
<evidence type="ECO:0000313" key="7">
    <source>
        <dbReference type="EMBL" id="TFZ39248.1"/>
    </source>
</evidence>
<dbReference type="Proteomes" id="UP000296883">
    <property type="component" value="Chromosome"/>
</dbReference>
<dbReference type="CDD" id="cd07209">
    <property type="entry name" value="Pat_hypo_Ecoli_Z1214_like"/>
    <property type="match status" value="1"/>
</dbReference>
<dbReference type="SUPFAM" id="SSF52151">
    <property type="entry name" value="FabD/lysophospholipase-like"/>
    <property type="match status" value="1"/>
</dbReference>
<evidence type="ECO:0000313" key="8">
    <source>
        <dbReference type="Proteomes" id="UP000296883"/>
    </source>
</evidence>
<dbReference type="AlphaFoldDB" id="A0AAJ5EDE7"/>
<evidence type="ECO:0000259" key="5">
    <source>
        <dbReference type="PROSITE" id="PS51635"/>
    </source>
</evidence>
<dbReference type="InterPro" id="IPR050301">
    <property type="entry name" value="NTE"/>
</dbReference>
<dbReference type="GO" id="GO:0016042">
    <property type="term" value="P:lipid catabolic process"/>
    <property type="evidence" value="ECO:0007669"/>
    <property type="project" value="UniProtKB-UniRule"/>
</dbReference>
<keyword evidence="3 4" id="KW-0443">Lipid metabolism</keyword>
<keyword evidence="2 4" id="KW-0442">Lipid degradation</keyword>
<feature type="domain" description="PNPLA" evidence="5">
    <location>
        <begin position="147"/>
        <end position="332"/>
    </location>
</feature>
<dbReference type="EMBL" id="SRHU01000037">
    <property type="protein sequence ID" value="TFZ39248.1"/>
    <property type="molecule type" value="Genomic_DNA"/>
</dbReference>
<evidence type="ECO:0000256" key="3">
    <source>
        <dbReference type="ARBA" id="ARBA00023098"/>
    </source>
</evidence>
<feature type="short sequence motif" description="GXGXXG" evidence="4">
    <location>
        <begin position="151"/>
        <end position="156"/>
    </location>
</feature>
<keyword evidence="8" id="KW-1185">Reference proteome</keyword>
<dbReference type="Proteomes" id="UP000297725">
    <property type="component" value="Unassembled WGS sequence"/>
</dbReference>
<dbReference type="PROSITE" id="PS51635">
    <property type="entry name" value="PNPLA"/>
    <property type="match status" value="1"/>
</dbReference>
<dbReference type="Pfam" id="PF01734">
    <property type="entry name" value="Patatin"/>
    <property type="match status" value="1"/>
</dbReference>
<dbReference type="InterPro" id="IPR016035">
    <property type="entry name" value="Acyl_Trfase/lysoPLipase"/>
</dbReference>
<evidence type="ECO:0000256" key="4">
    <source>
        <dbReference type="PROSITE-ProRule" id="PRU01161"/>
    </source>
</evidence>
<dbReference type="GO" id="GO:0016787">
    <property type="term" value="F:hydrolase activity"/>
    <property type="evidence" value="ECO:0007669"/>
    <property type="project" value="UniProtKB-UniRule"/>
</dbReference>
<dbReference type="PANTHER" id="PTHR14226">
    <property type="entry name" value="NEUROPATHY TARGET ESTERASE/SWISS CHEESE D.MELANOGASTER"/>
    <property type="match status" value="1"/>
</dbReference>
<evidence type="ECO:0000313" key="9">
    <source>
        <dbReference type="Proteomes" id="UP000297725"/>
    </source>
</evidence>
<dbReference type="Gene3D" id="3.40.1090.10">
    <property type="entry name" value="Cytosolic phospholipase A2 catalytic domain"/>
    <property type="match status" value="2"/>
</dbReference>
<feature type="active site" description="Proton acceptor" evidence="4">
    <location>
        <position position="319"/>
    </location>
</feature>
<reference evidence="7 9" key="1">
    <citation type="submission" date="2019-03" db="EMBL/GenBank/DDBJ databases">
        <title>Vagococcus sp. was isolated fron gut of Carduelis flavirostris.</title>
        <authorList>
            <person name="Ge Y."/>
        </authorList>
    </citation>
    <scope>NUCLEOTIDE SEQUENCE [LARGE SCALE GENOMIC DNA]</scope>
    <source>
        <strain evidence="7 9">CF-210</strain>
    </source>
</reference>